<name>A0A2S2P7P2_SCHGA</name>
<dbReference type="EMBL" id="GGMR01012858">
    <property type="protein sequence ID" value="MBY25477.1"/>
    <property type="molecule type" value="Transcribed_RNA"/>
</dbReference>
<reference evidence="1" key="1">
    <citation type="submission" date="2018-04" db="EMBL/GenBank/DDBJ databases">
        <title>Transcriptome of Schizaphis graminum biotype I.</title>
        <authorList>
            <person name="Scully E.D."/>
            <person name="Geib S.M."/>
            <person name="Palmer N.A."/>
            <person name="Koch K."/>
            <person name="Bradshaw J."/>
            <person name="Heng-Moss T."/>
            <person name="Sarath G."/>
        </authorList>
    </citation>
    <scope>NUCLEOTIDE SEQUENCE</scope>
</reference>
<organism evidence="1">
    <name type="scientific">Schizaphis graminum</name>
    <name type="common">Green bug aphid</name>
    <dbReference type="NCBI Taxonomy" id="13262"/>
    <lineage>
        <taxon>Eukaryota</taxon>
        <taxon>Metazoa</taxon>
        <taxon>Ecdysozoa</taxon>
        <taxon>Arthropoda</taxon>
        <taxon>Hexapoda</taxon>
        <taxon>Insecta</taxon>
        <taxon>Pterygota</taxon>
        <taxon>Neoptera</taxon>
        <taxon>Paraneoptera</taxon>
        <taxon>Hemiptera</taxon>
        <taxon>Sternorrhyncha</taxon>
        <taxon>Aphidomorpha</taxon>
        <taxon>Aphidoidea</taxon>
        <taxon>Aphididae</taxon>
        <taxon>Aphidini</taxon>
        <taxon>Schizaphis</taxon>
    </lineage>
</organism>
<accession>A0A2S2P7P2</accession>
<gene>
    <name evidence="1" type="ORF">g.23503</name>
</gene>
<dbReference type="AlphaFoldDB" id="A0A2S2P7P2"/>
<evidence type="ECO:0000313" key="1">
    <source>
        <dbReference type="EMBL" id="MBY25477.1"/>
    </source>
</evidence>
<sequence length="106" mass="11941">MVVIKLLYFPDFTIPESSSTNWRSKKQVLLLSLPSVHNHAIETSLLNLPVDTSILKEISRLVNNGFSNIKIVSSMLKDFVERICTTAPSPISRAFYPCMSVSKKEK</sequence>
<proteinExistence type="predicted"/>
<protein>
    <submittedName>
        <fullName evidence="1">Uncharacterized protein</fullName>
    </submittedName>
</protein>